<dbReference type="InterPro" id="IPR050838">
    <property type="entry name" value="Ketopantoate_reductase"/>
</dbReference>
<evidence type="ECO:0000256" key="10">
    <source>
        <dbReference type="ARBA" id="ARBA00048793"/>
    </source>
</evidence>
<keyword evidence="8" id="KW-0560">Oxidoreductase</keyword>
<evidence type="ECO:0000256" key="8">
    <source>
        <dbReference type="ARBA" id="ARBA00023002"/>
    </source>
</evidence>
<comment type="similarity">
    <text evidence="3">Belongs to the ketopantoate reductase family.</text>
</comment>
<protein>
    <recommendedName>
        <fullName evidence="5">2-dehydropantoate 2-reductase</fullName>
        <ecNumber evidence="4">1.1.1.169</ecNumber>
    </recommendedName>
    <alternativeName>
        <fullName evidence="9">Ketopantoate reductase</fullName>
    </alternativeName>
</protein>
<dbReference type="Pfam" id="PF08546">
    <property type="entry name" value="ApbA_C"/>
    <property type="match status" value="1"/>
</dbReference>
<comment type="catalytic activity">
    <reaction evidence="10">
        <text>(R)-pantoate + NADP(+) = 2-dehydropantoate + NADPH + H(+)</text>
        <dbReference type="Rhea" id="RHEA:16233"/>
        <dbReference type="ChEBI" id="CHEBI:11561"/>
        <dbReference type="ChEBI" id="CHEBI:15378"/>
        <dbReference type="ChEBI" id="CHEBI:15980"/>
        <dbReference type="ChEBI" id="CHEBI:57783"/>
        <dbReference type="ChEBI" id="CHEBI:58349"/>
        <dbReference type="EC" id="1.1.1.169"/>
    </reaction>
</comment>
<dbReference type="SUPFAM" id="SSF48179">
    <property type="entry name" value="6-phosphogluconate dehydrogenase C-terminal domain-like"/>
    <property type="match status" value="1"/>
</dbReference>
<dbReference type="InterPro" id="IPR013328">
    <property type="entry name" value="6PGD_dom2"/>
</dbReference>
<comment type="function">
    <text evidence="1">Catalyzes the NADPH-dependent reduction of ketopantoate into pantoic acid.</text>
</comment>
<dbReference type="InterPro" id="IPR003710">
    <property type="entry name" value="ApbA"/>
</dbReference>
<evidence type="ECO:0000256" key="2">
    <source>
        <dbReference type="ARBA" id="ARBA00004994"/>
    </source>
</evidence>
<dbReference type="STRING" id="1707952.A6A03_18505"/>
<name>A0A178M4W2_9CHLR</name>
<evidence type="ECO:0000313" key="14">
    <source>
        <dbReference type="Proteomes" id="UP000078287"/>
    </source>
</evidence>
<dbReference type="InterPro" id="IPR036291">
    <property type="entry name" value="NAD(P)-bd_dom_sf"/>
</dbReference>
<dbReference type="SUPFAM" id="SSF51735">
    <property type="entry name" value="NAD(P)-binding Rossmann-fold domains"/>
    <property type="match status" value="1"/>
</dbReference>
<evidence type="ECO:0000256" key="5">
    <source>
        <dbReference type="ARBA" id="ARBA00019465"/>
    </source>
</evidence>
<reference evidence="13 14" key="1">
    <citation type="submission" date="2016-04" db="EMBL/GenBank/DDBJ databases">
        <title>Chloroflexus islandicus sp. nov., a thermophilic filamentous anoxygenic phototrophic bacterium from geyser Strokkur (Iceland).</title>
        <authorList>
            <person name="Gaisin V.A."/>
            <person name="Kalashnikov A.M."/>
            <person name="Sukhacheva M.V."/>
            <person name="Grouzdev D.S."/>
            <person name="Ivanov T.M."/>
            <person name="Kuznetsov B."/>
            <person name="Gorlenko V.M."/>
        </authorList>
    </citation>
    <scope>NUCLEOTIDE SEQUENCE [LARGE SCALE GENOMIC DNA]</scope>
    <source>
        <strain evidence="14">isl-2</strain>
    </source>
</reference>
<evidence type="ECO:0000313" key="13">
    <source>
        <dbReference type="EMBL" id="OAN43312.1"/>
    </source>
</evidence>
<evidence type="ECO:0000256" key="7">
    <source>
        <dbReference type="ARBA" id="ARBA00022857"/>
    </source>
</evidence>
<dbReference type="Proteomes" id="UP000078287">
    <property type="component" value="Unassembled WGS sequence"/>
</dbReference>
<dbReference type="InterPro" id="IPR013752">
    <property type="entry name" value="KPA_reductase"/>
</dbReference>
<keyword evidence="7" id="KW-0521">NADP</keyword>
<feature type="domain" description="Ketopantoate reductase N-terminal" evidence="11">
    <location>
        <begin position="3"/>
        <end position="150"/>
    </location>
</feature>
<evidence type="ECO:0000256" key="1">
    <source>
        <dbReference type="ARBA" id="ARBA00002919"/>
    </source>
</evidence>
<sequence>MAIVIVGGGAIGLLVLSRLAQAANLPPVALLTRPNGAAALRANPLVVSGIGACELSNLTVAGAVAELPPAFQSPALAILCVKGYDTEGAIPTLRALNPATILTLQNGIGNEELLAAAFGADRIVSGAITTSVDATGPTTITVTKAGGIGLAPVGAASDLTLAETALAAAGFVVQRYPDYRALKWSKALLNMLGNATAAILGWPVDQVYADRRLIALERAAVREALAVMQAMGVKPVNLPRYPAALLAFGIRWLPPALLDPILRQRVAGGRGGKDPSLLRDLRAGRTRSEGEFLYGAVAAAAAAHGLAAPVNAGLWRVLGGIARGELAWEEYRGQPERLLAACSVTPPAHRRD</sequence>
<dbReference type="Pfam" id="PF02558">
    <property type="entry name" value="ApbA"/>
    <property type="match status" value="1"/>
</dbReference>
<dbReference type="InterPro" id="IPR008927">
    <property type="entry name" value="6-PGluconate_DH-like_C_sf"/>
</dbReference>
<dbReference type="Gene3D" id="1.10.1040.10">
    <property type="entry name" value="N-(1-d-carboxylethyl)-l-norvaline Dehydrogenase, domain 2"/>
    <property type="match status" value="1"/>
</dbReference>
<evidence type="ECO:0000256" key="3">
    <source>
        <dbReference type="ARBA" id="ARBA00007870"/>
    </source>
</evidence>
<dbReference type="GO" id="GO:0005737">
    <property type="term" value="C:cytoplasm"/>
    <property type="evidence" value="ECO:0007669"/>
    <property type="project" value="TreeGrafter"/>
</dbReference>
<dbReference type="AlphaFoldDB" id="A0A178M4W2"/>
<dbReference type="InterPro" id="IPR013332">
    <property type="entry name" value="KPR_N"/>
</dbReference>
<dbReference type="PANTHER" id="PTHR43765">
    <property type="entry name" value="2-DEHYDROPANTOATE 2-REDUCTASE-RELATED"/>
    <property type="match status" value="1"/>
</dbReference>
<evidence type="ECO:0000256" key="6">
    <source>
        <dbReference type="ARBA" id="ARBA00022655"/>
    </source>
</evidence>
<gene>
    <name evidence="13" type="ORF">A6A03_18505</name>
</gene>
<evidence type="ECO:0000259" key="12">
    <source>
        <dbReference type="Pfam" id="PF08546"/>
    </source>
</evidence>
<dbReference type="RefSeq" id="WP_066790183.1">
    <property type="nucleotide sequence ID" value="NZ_LWQS01000080.1"/>
</dbReference>
<dbReference type="EMBL" id="LWQS01000080">
    <property type="protein sequence ID" value="OAN43312.1"/>
    <property type="molecule type" value="Genomic_DNA"/>
</dbReference>
<dbReference type="GO" id="GO:0050661">
    <property type="term" value="F:NADP binding"/>
    <property type="evidence" value="ECO:0007669"/>
    <property type="project" value="TreeGrafter"/>
</dbReference>
<comment type="pathway">
    <text evidence="2">Cofactor biosynthesis; (R)-pantothenate biosynthesis; (R)-pantoate from 3-methyl-2-oxobutanoate: step 2/2.</text>
</comment>
<keyword evidence="14" id="KW-1185">Reference proteome</keyword>
<dbReference type="EC" id="1.1.1.169" evidence="4"/>
<dbReference type="PANTHER" id="PTHR43765:SF2">
    <property type="entry name" value="2-DEHYDROPANTOATE 2-REDUCTASE"/>
    <property type="match status" value="1"/>
</dbReference>
<proteinExistence type="inferred from homology"/>
<dbReference type="Gene3D" id="3.40.50.720">
    <property type="entry name" value="NAD(P)-binding Rossmann-like Domain"/>
    <property type="match status" value="1"/>
</dbReference>
<feature type="domain" description="Ketopantoate reductase C-terminal" evidence="12">
    <location>
        <begin position="179"/>
        <end position="320"/>
    </location>
</feature>
<keyword evidence="6" id="KW-0566">Pantothenate biosynthesis</keyword>
<dbReference type="GO" id="GO:0008677">
    <property type="term" value="F:2-dehydropantoate 2-reductase activity"/>
    <property type="evidence" value="ECO:0007669"/>
    <property type="project" value="UniProtKB-EC"/>
</dbReference>
<evidence type="ECO:0000256" key="9">
    <source>
        <dbReference type="ARBA" id="ARBA00032024"/>
    </source>
</evidence>
<evidence type="ECO:0000256" key="4">
    <source>
        <dbReference type="ARBA" id="ARBA00013014"/>
    </source>
</evidence>
<dbReference type="GO" id="GO:0015940">
    <property type="term" value="P:pantothenate biosynthetic process"/>
    <property type="evidence" value="ECO:0007669"/>
    <property type="project" value="UniProtKB-KW"/>
</dbReference>
<comment type="caution">
    <text evidence="13">The sequence shown here is derived from an EMBL/GenBank/DDBJ whole genome shotgun (WGS) entry which is preliminary data.</text>
</comment>
<dbReference type="NCBIfam" id="TIGR00745">
    <property type="entry name" value="apbA_panE"/>
    <property type="match status" value="1"/>
</dbReference>
<accession>A0A178M4W2</accession>
<organism evidence="13 14">
    <name type="scientific">Chloroflexus islandicus</name>
    <dbReference type="NCBI Taxonomy" id="1707952"/>
    <lineage>
        <taxon>Bacteria</taxon>
        <taxon>Bacillati</taxon>
        <taxon>Chloroflexota</taxon>
        <taxon>Chloroflexia</taxon>
        <taxon>Chloroflexales</taxon>
        <taxon>Chloroflexineae</taxon>
        <taxon>Chloroflexaceae</taxon>
        <taxon>Chloroflexus</taxon>
    </lineage>
</organism>
<dbReference type="OrthoDB" id="9796561at2"/>
<evidence type="ECO:0000259" key="11">
    <source>
        <dbReference type="Pfam" id="PF02558"/>
    </source>
</evidence>